<keyword evidence="4 7" id="KW-0812">Transmembrane</keyword>
<keyword evidence="10" id="KW-1185">Reference proteome</keyword>
<evidence type="ECO:0000313" key="10">
    <source>
        <dbReference type="Proteomes" id="UP000092714"/>
    </source>
</evidence>
<dbReference type="SUPFAM" id="SSF161098">
    <property type="entry name" value="MetI-like"/>
    <property type="match status" value="1"/>
</dbReference>
<feature type="transmembrane region" description="Helical" evidence="7">
    <location>
        <begin position="123"/>
        <end position="147"/>
    </location>
</feature>
<dbReference type="Gene3D" id="1.10.3720.10">
    <property type="entry name" value="MetI-like"/>
    <property type="match status" value="1"/>
</dbReference>
<dbReference type="GO" id="GO:0055085">
    <property type="term" value="P:transmembrane transport"/>
    <property type="evidence" value="ECO:0007669"/>
    <property type="project" value="InterPro"/>
</dbReference>
<gene>
    <name evidence="9" type="ORF">CP373A1_07895</name>
</gene>
<evidence type="ECO:0000256" key="1">
    <source>
        <dbReference type="ARBA" id="ARBA00004651"/>
    </source>
</evidence>
<dbReference type="PANTHER" id="PTHR30151">
    <property type="entry name" value="ALKANE SULFONATE ABC TRANSPORTER-RELATED, MEMBRANE SUBUNIT"/>
    <property type="match status" value="1"/>
</dbReference>
<comment type="caution">
    <text evidence="9">The sequence shown here is derived from an EMBL/GenBank/DDBJ whole genome shotgun (WGS) entry which is preliminary data.</text>
</comment>
<dbReference type="PROSITE" id="PS50928">
    <property type="entry name" value="ABC_TM1"/>
    <property type="match status" value="1"/>
</dbReference>
<evidence type="ECO:0000256" key="7">
    <source>
        <dbReference type="RuleBase" id="RU363032"/>
    </source>
</evidence>
<organism evidence="9 10">
    <name type="scientific">Clostridium paraputrificum</name>
    <dbReference type="NCBI Taxonomy" id="29363"/>
    <lineage>
        <taxon>Bacteria</taxon>
        <taxon>Bacillati</taxon>
        <taxon>Bacillota</taxon>
        <taxon>Clostridia</taxon>
        <taxon>Eubacteriales</taxon>
        <taxon>Clostridiaceae</taxon>
        <taxon>Clostridium</taxon>
    </lineage>
</organism>
<dbReference type="OrthoDB" id="308958at2"/>
<feature type="domain" description="ABC transmembrane type-1" evidence="8">
    <location>
        <begin position="59"/>
        <end position="239"/>
    </location>
</feature>
<reference evidence="9 10" key="1">
    <citation type="submission" date="2016-06" db="EMBL/GenBank/DDBJ databases">
        <authorList>
            <person name="Kjaerup R.B."/>
            <person name="Dalgaard T.S."/>
            <person name="Juul-Madsen H.R."/>
        </authorList>
    </citation>
    <scope>NUCLEOTIDE SEQUENCE [LARGE SCALE GENOMIC DNA]</scope>
    <source>
        <strain evidence="9 10">373-A1</strain>
    </source>
</reference>
<dbReference type="GO" id="GO:0005886">
    <property type="term" value="C:plasma membrane"/>
    <property type="evidence" value="ECO:0007669"/>
    <property type="project" value="UniProtKB-SubCell"/>
</dbReference>
<dbReference type="PANTHER" id="PTHR30151:SF0">
    <property type="entry name" value="ABC TRANSPORTER PERMEASE PROTEIN MJ0413-RELATED"/>
    <property type="match status" value="1"/>
</dbReference>
<keyword evidence="2 7" id="KW-0813">Transport</keyword>
<feature type="transmembrane region" description="Helical" evidence="7">
    <location>
        <begin position="221"/>
        <end position="238"/>
    </location>
</feature>
<dbReference type="eggNOG" id="COG0600">
    <property type="taxonomic scope" value="Bacteria"/>
</dbReference>
<keyword evidence="3" id="KW-1003">Cell membrane</keyword>
<evidence type="ECO:0000256" key="4">
    <source>
        <dbReference type="ARBA" id="ARBA00022692"/>
    </source>
</evidence>
<evidence type="ECO:0000259" key="8">
    <source>
        <dbReference type="PROSITE" id="PS50928"/>
    </source>
</evidence>
<dbReference type="InterPro" id="IPR000515">
    <property type="entry name" value="MetI-like"/>
</dbReference>
<comment type="similarity">
    <text evidence="7">Belongs to the binding-protein-dependent transport system permease family.</text>
</comment>
<evidence type="ECO:0000313" key="9">
    <source>
        <dbReference type="EMBL" id="OBY10432.1"/>
    </source>
</evidence>
<dbReference type="EMBL" id="MAPZ01000019">
    <property type="protein sequence ID" value="OBY10432.1"/>
    <property type="molecule type" value="Genomic_DNA"/>
</dbReference>
<proteinExistence type="inferred from homology"/>
<dbReference type="Proteomes" id="UP000092714">
    <property type="component" value="Unassembled WGS sequence"/>
</dbReference>
<feature type="transmembrane region" description="Helical" evidence="7">
    <location>
        <begin position="168"/>
        <end position="189"/>
    </location>
</feature>
<name>A0A174X4M8_9CLOT</name>
<evidence type="ECO:0000256" key="5">
    <source>
        <dbReference type="ARBA" id="ARBA00022989"/>
    </source>
</evidence>
<evidence type="ECO:0000256" key="3">
    <source>
        <dbReference type="ARBA" id="ARBA00022475"/>
    </source>
</evidence>
<feature type="transmembrane region" description="Helical" evidence="7">
    <location>
        <begin position="63"/>
        <end position="83"/>
    </location>
</feature>
<comment type="subcellular location">
    <subcellularLocation>
        <location evidence="1 7">Cell membrane</location>
        <topology evidence="1 7">Multi-pass membrane protein</topology>
    </subcellularLocation>
</comment>
<keyword evidence="6 7" id="KW-0472">Membrane</keyword>
<dbReference type="RefSeq" id="WP_027098094.1">
    <property type="nucleotide sequence ID" value="NZ_CABHIH010000002.1"/>
</dbReference>
<accession>A0A174X4M8</accession>
<dbReference type="InterPro" id="IPR035906">
    <property type="entry name" value="MetI-like_sf"/>
</dbReference>
<protein>
    <submittedName>
        <fullName evidence="9">ABC transporter permease</fullName>
    </submittedName>
</protein>
<keyword evidence="5 7" id="KW-1133">Transmembrane helix</keyword>
<evidence type="ECO:0000256" key="2">
    <source>
        <dbReference type="ARBA" id="ARBA00022448"/>
    </source>
</evidence>
<dbReference type="Pfam" id="PF00528">
    <property type="entry name" value="BPD_transp_1"/>
    <property type="match status" value="1"/>
</dbReference>
<dbReference type="AlphaFoldDB" id="A0A174X4M8"/>
<evidence type="ECO:0000256" key="6">
    <source>
        <dbReference type="ARBA" id="ARBA00023136"/>
    </source>
</evidence>
<feature type="transmembrane region" description="Helical" evidence="7">
    <location>
        <begin position="95"/>
        <end position="117"/>
    </location>
</feature>
<sequence length="250" mass="28549">MKEYSWKNRRQRLLACFVLLILWEIIAVKINNNIYLPRIEEVLVSMGDIIWSADFFQNVISSLYRTLISFSIALVLAIILGVLSKQYPFFRNFLSPLNAIGKTIPTMVLVVLALIWFNKDKAPFVVGFAIVFPILYEGIINSLNGIDNKIVDMCKIYRVSTIEKIKKIYIPIIVFYIMNILISSFSLAFKVVVAGEVHGQPKYGIGSAIQLSKMNFDTTSIFAWIVLIAIISVIFEWANKVLISKVNKWK</sequence>
<dbReference type="GeneID" id="42775921"/>